<sequence length="110" mass="12662">MSRSSNGKLPRIAFQCLRNSFVKGRAYSLGSEQLIVYPHQLLRTPTECKASPVGSTSPTFISNHFVRHVAIELFLELYTQNAFPFVSFDNHRFLDIEWFLCSYKLMGLIE</sequence>
<proteinExistence type="predicted"/>
<dbReference type="EnsemblFungi" id="FOXG_14875T0">
    <property type="protein sequence ID" value="FOXG_14875P0"/>
    <property type="gene ID" value="FOXG_14875"/>
</dbReference>
<name>A0A0D2YEY7_FUSOF</name>
<dbReference type="AlphaFoldDB" id="A0A0D2YEY7"/>
<evidence type="ECO:0000313" key="2">
    <source>
        <dbReference type="Proteomes" id="UP000002489"/>
    </source>
</evidence>
<dbReference type="VEuPathDB" id="FungiDB:FOXG_14875"/>
<accession>A0A0D2YEY7</accession>
<gene>
    <name evidence="1" type="primary">28955998</name>
</gene>
<dbReference type="Proteomes" id="UP000002489">
    <property type="component" value="Unassembled WGS sequence"/>
</dbReference>
<evidence type="ECO:0000313" key="1">
    <source>
        <dbReference type="EnsemblFungi" id="FOXG_14875P0"/>
    </source>
</evidence>
<reference evidence="2" key="1">
    <citation type="journal article" date="2012" name="Mol. Plant Microbe Interact.">
        <title>A highly conserved effector in Fusarium oxysporum is required for full virulence on Arabidopsis.</title>
        <authorList>
            <person name="Thatcher L.F."/>
            <person name="Gardiner D.M."/>
            <person name="Kazan K."/>
            <person name="Manners J."/>
        </authorList>
    </citation>
    <scope>NUCLEOTIDE SEQUENCE [LARGE SCALE GENOMIC DNA]</scope>
    <source>
        <strain evidence="2">Fo5176</strain>
    </source>
</reference>
<organism evidence="1 2">
    <name type="scientific">Fusarium oxysporum (strain Fo5176)</name>
    <name type="common">Fusarium vascular wilt</name>
    <dbReference type="NCBI Taxonomy" id="660025"/>
    <lineage>
        <taxon>Eukaryota</taxon>
        <taxon>Fungi</taxon>
        <taxon>Dikarya</taxon>
        <taxon>Ascomycota</taxon>
        <taxon>Pezizomycotina</taxon>
        <taxon>Sordariomycetes</taxon>
        <taxon>Hypocreomycetidae</taxon>
        <taxon>Hypocreales</taxon>
        <taxon>Nectriaceae</taxon>
        <taxon>Fusarium</taxon>
        <taxon>Fusarium oxysporum species complex</taxon>
    </lineage>
</organism>
<protein>
    <submittedName>
        <fullName evidence="1">Uncharacterized protein</fullName>
    </submittedName>
</protein>
<reference evidence="1" key="2">
    <citation type="submission" date="2025-08" db="UniProtKB">
        <authorList>
            <consortium name="EnsemblFungi"/>
        </authorList>
    </citation>
    <scope>IDENTIFICATION</scope>
    <source>
        <strain evidence="1">4287 / CBS 123668 / FGSC 9935 / NRRL 34936</strain>
    </source>
</reference>